<dbReference type="GO" id="GO:0000049">
    <property type="term" value="F:tRNA binding"/>
    <property type="evidence" value="ECO:0007669"/>
    <property type="project" value="UniProtKB-UniRule"/>
</dbReference>
<feature type="active site" description="Proton acceptor" evidence="12">
    <location>
        <position position="91"/>
    </location>
</feature>
<comment type="cofactor">
    <cofactor evidence="12">
        <name>[4Fe-4S] cluster</name>
        <dbReference type="ChEBI" id="CHEBI:49883"/>
    </cofactor>
    <text evidence="12">Binds 1 [4Fe-4S] cluster. The cluster is coordinated with 3 cysteines and an exchangeable S-adenosyl-L-methionine.</text>
</comment>
<dbReference type="GO" id="GO:0046872">
    <property type="term" value="F:metal ion binding"/>
    <property type="evidence" value="ECO:0007669"/>
    <property type="project" value="UniProtKB-KW"/>
</dbReference>
<evidence type="ECO:0000256" key="8">
    <source>
        <dbReference type="ARBA" id="ARBA00022694"/>
    </source>
</evidence>
<organism evidence="14 15">
    <name type="scientific">Parvibacter caecicola</name>
    <dbReference type="NCBI Taxonomy" id="747645"/>
    <lineage>
        <taxon>Bacteria</taxon>
        <taxon>Bacillati</taxon>
        <taxon>Actinomycetota</taxon>
        <taxon>Coriobacteriia</taxon>
        <taxon>Coriobacteriales</taxon>
        <taxon>Coriobacteriaceae</taxon>
        <taxon>Parvibacter</taxon>
    </lineage>
</organism>
<dbReference type="OrthoDB" id="9793973at2"/>
<dbReference type="PROSITE" id="PS51918">
    <property type="entry name" value="RADICAL_SAM"/>
    <property type="match status" value="1"/>
</dbReference>
<proteinExistence type="inferred from homology"/>
<keyword evidence="7 12" id="KW-0949">S-adenosyl-L-methionine</keyword>
<keyword evidence="6 12" id="KW-0808">Transferase</keyword>
<comment type="caution">
    <text evidence="14">The sequence shown here is derived from an EMBL/GenBank/DDBJ whole genome shotgun (WGS) entry which is preliminary data.</text>
</comment>
<evidence type="ECO:0000313" key="15">
    <source>
        <dbReference type="Proteomes" id="UP000309454"/>
    </source>
</evidence>
<dbReference type="InterPro" id="IPR058240">
    <property type="entry name" value="rSAM_sf"/>
</dbReference>
<dbReference type="InterPro" id="IPR048641">
    <property type="entry name" value="RlmN_N"/>
</dbReference>
<feature type="domain" description="Radical SAM core" evidence="13">
    <location>
        <begin position="99"/>
        <end position="331"/>
    </location>
</feature>
<keyword evidence="4 12" id="KW-0698">rRNA processing</keyword>
<feature type="binding site" evidence="12">
    <location>
        <begin position="160"/>
        <end position="161"/>
    </location>
    <ligand>
        <name>S-adenosyl-L-methionine</name>
        <dbReference type="ChEBI" id="CHEBI:59789"/>
    </ligand>
</feature>
<dbReference type="Gene3D" id="1.10.150.530">
    <property type="match status" value="1"/>
</dbReference>
<protein>
    <recommendedName>
        <fullName evidence="12">Probable dual-specificity RNA methyltransferase RlmN</fullName>
        <ecNumber evidence="12">2.1.1.192</ecNumber>
    </recommendedName>
    <alternativeName>
        <fullName evidence="12">23S rRNA (adenine(2503)-C(2))-methyltransferase</fullName>
    </alternativeName>
    <alternativeName>
        <fullName evidence="12">23S rRNA m2A2503 methyltransferase</fullName>
    </alternativeName>
    <alternativeName>
        <fullName evidence="12">Ribosomal RNA large subunit methyltransferase N</fullName>
    </alternativeName>
    <alternativeName>
        <fullName evidence="12">tRNA (adenine(37)-C(2))-methyltransferase</fullName>
    </alternativeName>
    <alternativeName>
        <fullName evidence="12">tRNA m2A37 methyltransferase</fullName>
    </alternativeName>
</protein>
<evidence type="ECO:0000256" key="4">
    <source>
        <dbReference type="ARBA" id="ARBA00022552"/>
    </source>
</evidence>
<dbReference type="GO" id="GO:0002935">
    <property type="term" value="F:tRNA (adenine(37)-C2)-methyltransferase activity"/>
    <property type="evidence" value="ECO:0007669"/>
    <property type="project" value="UniProtKB-UniRule"/>
</dbReference>
<feature type="binding site" evidence="12">
    <location>
        <position position="291"/>
    </location>
    <ligand>
        <name>S-adenosyl-L-methionine</name>
        <dbReference type="ChEBI" id="CHEBI:59789"/>
    </ligand>
</feature>
<evidence type="ECO:0000256" key="11">
    <source>
        <dbReference type="ARBA" id="ARBA00023014"/>
    </source>
</evidence>
<comment type="catalytic activity">
    <reaction evidence="12">
        <text>adenosine(37) in tRNA + 2 reduced [2Fe-2S]-[ferredoxin] + 2 S-adenosyl-L-methionine = 2-methyladenosine(37) in tRNA + 5'-deoxyadenosine + L-methionine + 2 oxidized [2Fe-2S]-[ferredoxin] + S-adenosyl-L-homocysteine</text>
        <dbReference type="Rhea" id="RHEA:43332"/>
        <dbReference type="Rhea" id="RHEA-COMP:10000"/>
        <dbReference type="Rhea" id="RHEA-COMP:10001"/>
        <dbReference type="Rhea" id="RHEA-COMP:10162"/>
        <dbReference type="Rhea" id="RHEA-COMP:10485"/>
        <dbReference type="ChEBI" id="CHEBI:17319"/>
        <dbReference type="ChEBI" id="CHEBI:33737"/>
        <dbReference type="ChEBI" id="CHEBI:33738"/>
        <dbReference type="ChEBI" id="CHEBI:57844"/>
        <dbReference type="ChEBI" id="CHEBI:57856"/>
        <dbReference type="ChEBI" id="CHEBI:59789"/>
        <dbReference type="ChEBI" id="CHEBI:74411"/>
        <dbReference type="ChEBI" id="CHEBI:74497"/>
        <dbReference type="EC" id="2.1.1.192"/>
    </reaction>
</comment>
<dbReference type="GO" id="GO:0070475">
    <property type="term" value="P:rRNA base methylation"/>
    <property type="evidence" value="ECO:0007669"/>
    <property type="project" value="UniProtKB-UniRule"/>
</dbReference>
<dbReference type="GO" id="GO:0005737">
    <property type="term" value="C:cytoplasm"/>
    <property type="evidence" value="ECO:0007669"/>
    <property type="project" value="UniProtKB-SubCell"/>
</dbReference>
<dbReference type="InterPro" id="IPR004383">
    <property type="entry name" value="rRNA_lsu_MTrfase_RlmN/Cfr"/>
</dbReference>
<keyword evidence="10 12" id="KW-0408">Iron</keyword>
<dbReference type="SFLD" id="SFLDS00029">
    <property type="entry name" value="Radical_SAM"/>
    <property type="match status" value="1"/>
</dbReference>
<dbReference type="InterPro" id="IPR013785">
    <property type="entry name" value="Aldolase_TIM"/>
</dbReference>
<dbReference type="AlphaFoldDB" id="A0A4T9T706"/>
<dbReference type="HAMAP" id="MF_01849">
    <property type="entry name" value="RNA_methyltr_RlmN"/>
    <property type="match status" value="1"/>
</dbReference>
<accession>A0A4T9T706</accession>
<evidence type="ECO:0000256" key="10">
    <source>
        <dbReference type="ARBA" id="ARBA00023004"/>
    </source>
</evidence>
<dbReference type="PANTHER" id="PTHR30544:SF5">
    <property type="entry name" value="RADICAL SAM CORE DOMAIN-CONTAINING PROTEIN"/>
    <property type="match status" value="1"/>
</dbReference>
<feature type="active site" description="S-methylcysteine intermediate" evidence="12">
    <location>
        <position position="334"/>
    </location>
</feature>
<dbReference type="GO" id="GO:0070040">
    <property type="term" value="F:rRNA (adenine(2503)-C2-)-methyltransferase activity"/>
    <property type="evidence" value="ECO:0007669"/>
    <property type="project" value="UniProtKB-UniRule"/>
</dbReference>
<evidence type="ECO:0000256" key="9">
    <source>
        <dbReference type="ARBA" id="ARBA00022723"/>
    </source>
</evidence>
<feature type="binding site" evidence="12">
    <location>
        <position position="117"/>
    </location>
    <ligand>
        <name>[4Fe-4S] cluster</name>
        <dbReference type="ChEBI" id="CHEBI:49883"/>
        <note>4Fe-4S-S-AdoMet</note>
    </ligand>
</feature>
<comment type="similarity">
    <text evidence="12">Belongs to the radical SAM superfamily. RlmN family.</text>
</comment>
<evidence type="ECO:0000256" key="5">
    <source>
        <dbReference type="ARBA" id="ARBA00022603"/>
    </source>
</evidence>
<dbReference type="SFLD" id="SFLDF00275">
    <property type="entry name" value="adenosine_C2_methyltransferase"/>
    <property type="match status" value="1"/>
</dbReference>
<feature type="binding site" evidence="12">
    <location>
        <begin position="215"/>
        <end position="217"/>
    </location>
    <ligand>
        <name>S-adenosyl-L-methionine</name>
        <dbReference type="ChEBI" id="CHEBI:59789"/>
    </ligand>
</feature>
<keyword evidence="12" id="KW-1015">Disulfide bond</keyword>
<dbReference type="SUPFAM" id="SSF102114">
    <property type="entry name" value="Radical SAM enzymes"/>
    <property type="match status" value="1"/>
</dbReference>
<evidence type="ECO:0000259" key="13">
    <source>
        <dbReference type="PROSITE" id="PS51918"/>
    </source>
</evidence>
<keyword evidence="11 12" id="KW-0411">Iron-sulfur</keyword>
<keyword evidence="5 12" id="KW-0489">Methyltransferase</keyword>
<evidence type="ECO:0000256" key="6">
    <source>
        <dbReference type="ARBA" id="ARBA00022679"/>
    </source>
</evidence>
<reference evidence="14 15" key="1">
    <citation type="submission" date="2019-04" db="EMBL/GenBank/DDBJ databases">
        <title>Microbes associate with the intestines of laboratory mice.</title>
        <authorList>
            <person name="Navarre W."/>
            <person name="Wong E."/>
            <person name="Huang K.C."/>
            <person name="Tropini C."/>
            <person name="Ng K."/>
            <person name="Yu B."/>
        </authorList>
    </citation>
    <scope>NUCLEOTIDE SEQUENCE [LARGE SCALE GENOMIC DNA]</scope>
    <source>
        <strain evidence="14 15">NM48_B13</strain>
    </source>
</reference>
<dbReference type="GO" id="GO:0051539">
    <property type="term" value="F:4 iron, 4 sulfur cluster binding"/>
    <property type="evidence" value="ECO:0007669"/>
    <property type="project" value="UniProtKB-UniRule"/>
</dbReference>
<dbReference type="GO" id="GO:0019843">
    <property type="term" value="F:rRNA binding"/>
    <property type="evidence" value="ECO:0007669"/>
    <property type="project" value="UniProtKB-UniRule"/>
</dbReference>
<keyword evidence="15" id="KW-1185">Reference proteome</keyword>
<comment type="miscellaneous">
    <text evidence="12">Reaction proceeds by a ping-pong mechanism involving intermediate methylation of a conserved cysteine residue.</text>
</comment>
<comment type="function">
    <text evidence="12">Specifically methylates position 2 of adenine 2503 in 23S rRNA and position 2 of adenine 37 in tRNAs.</text>
</comment>
<keyword evidence="8 12" id="KW-0819">tRNA processing</keyword>
<dbReference type="EC" id="2.1.1.192" evidence="12"/>
<dbReference type="Pfam" id="PF04055">
    <property type="entry name" value="Radical_SAM"/>
    <property type="match status" value="1"/>
</dbReference>
<dbReference type="RefSeq" id="WP_136845888.1">
    <property type="nucleotide sequence ID" value="NZ_CAPYQC010000018.1"/>
</dbReference>
<dbReference type="FunFam" id="3.20.20.70:FF:000014">
    <property type="entry name" value="Probable dual-specificity RNA methyltransferase RlmN"/>
    <property type="match status" value="1"/>
</dbReference>
<name>A0A4T9T706_9ACTN</name>
<evidence type="ECO:0000256" key="2">
    <source>
        <dbReference type="ARBA" id="ARBA00022485"/>
    </source>
</evidence>
<keyword evidence="2 12" id="KW-0004">4Fe-4S</keyword>
<keyword evidence="3 12" id="KW-0963">Cytoplasm</keyword>
<comment type="caution">
    <text evidence="12">Lacks conserved residue(s) required for the propagation of feature annotation.</text>
</comment>
<evidence type="ECO:0000313" key="14">
    <source>
        <dbReference type="EMBL" id="TJW10246.1"/>
    </source>
</evidence>
<comment type="catalytic activity">
    <reaction evidence="12">
        <text>adenosine(2503) in 23S rRNA + 2 reduced [2Fe-2S]-[ferredoxin] + 2 S-adenosyl-L-methionine = 2-methyladenosine(2503) in 23S rRNA + 5'-deoxyadenosine + L-methionine + 2 oxidized [2Fe-2S]-[ferredoxin] + S-adenosyl-L-homocysteine</text>
        <dbReference type="Rhea" id="RHEA:42916"/>
        <dbReference type="Rhea" id="RHEA-COMP:10000"/>
        <dbReference type="Rhea" id="RHEA-COMP:10001"/>
        <dbReference type="Rhea" id="RHEA-COMP:10152"/>
        <dbReference type="Rhea" id="RHEA-COMP:10282"/>
        <dbReference type="ChEBI" id="CHEBI:17319"/>
        <dbReference type="ChEBI" id="CHEBI:33737"/>
        <dbReference type="ChEBI" id="CHEBI:33738"/>
        <dbReference type="ChEBI" id="CHEBI:57844"/>
        <dbReference type="ChEBI" id="CHEBI:57856"/>
        <dbReference type="ChEBI" id="CHEBI:59789"/>
        <dbReference type="ChEBI" id="CHEBI:74411"/>
        <dbReference type="ChEBI" id="CHEBI:74497"/>
        <dbReference type="EC" id="2.1.1.192"/>
    </reaction>
</comment>
<dbReference type="InterPro" id="IPR027492">
    <property type="entry name" value="RNA_MTrfase_RlmN"/>
</dbReference>
<dbReference type="SFLD" id="SFLDG01062">
    <property type="entry name" value="methyltransferase_(Class_A)"/>
    <property type="match status" value="1"/>
</dbReference>
<sequence>MENLIRTYSLDQLAAITAEAGQPRFRAKQLYEWLHKHHALSYEEMTNLPKAFRDYLESRYLLPAVTVINRQVSQDGTRKYVLQLSDGALIETVGIPSRNDQRLTVCVSSQVGCPMACQFCATGKEGFTRNLNADEITNQITVVERDFQQPVSNVVVMGQGEPFLNYENLLMALKEINNSQSFNIGARHITVSTCGILEGIEKFAKEPFQFTLAISLHSAIQSDRDSLMPRVKSQPLDKLKQSLQAYIDHTNRRITFEYLLIKGINDSNLHLAALKAYASDLLCHINLLSVNNVDGSPFKPPAPETVNHWSNELNKVGIETTIRHSKGADIDGACGQLKNKLI</sequence>
<evidence type="ECO:0000256" key="7">
    <source>
        <dbReference type="ARBA" id="ARBA00022691"/>
    </source>
</evidence>
<dbReference type="InterPro" id="IPR040072">
    <property type="entry name" value="Methyltransferase_A"/>
</dbReference>
<dbReference type="InterPro" id="IPR007197">
    <property type="entry name" value="rSAM"/>
</dbReference>
<dbReference type="Gene3D" id="3.20.20.70">
    <property type="entry name" value="Aldolase class I"/>
    <property type="match status" value="1"/>
</dbReference>
<comment type="subcellular location">
    <subcellularLocation>
        <location evidence="1 12">Cytoplasm</location>
    </subcellularLocation>
</comment>
<evidence type="ECO:0000256" key="3">
    <source>
        <dbReference type="ARBA" id="ARBA00022490"/>
    </source>
</evidence>
<dbReference type="PANTHER" id="PTHR30544">
    <property type="entry name" value="23S RRNA METHYLTRANSFERASE"/>
    <property type="match status" value="1"/>
</dbReference>
<dbReference type="GO" id="GO:0030488">
    <property type="term" value="P:tRNA methylation"/>
    <property type="evidence" value="ECO:0007669"/>
    <property type="project" value="UniProtKB-UniRule"/>
</dbReference>
<dbReference type="EMBL" id="SSTM01000004">
    <property type="protein sequence ID" value="TJW10246.1"/>
    <property type="molecule type" value="Genomic_DNA"/>
</dbReference>
<keyword evidence="9 12" id="KW-0479">Metal-binding</keyword>
<dbReference type="CDD" id="cd01335">
    <property type="entry name" value="Radical_SAM"/>
    <property type="match status" value="1"/>
</dbReference>
<dbReference type="Pfam" id="PF21016">
    <property type="entry name" value="RlmN_N"/>
    <property type="match status" value="1"/>
</dbReference>
<dbReference type="PIRSF" id="PIRSF006004">
    <property type="entry name" value="CHP00048"/>
    <property type="match status" value="1"/>
</dbReference>
<dbReference type="Proteomes" id="UP000309454">
    <property type="component" value="Unassembled WGS sequence"/>
</dbReference>
<feature type="binding site" evidence="12">
    <location>
        <position position="192"/>
    </location>
    <ligand>
        <name>S-adenosyl-L-methionine</name>
        <dbReference type="ChEBI" id="CHEBI:59789"/>
    </ligand>
</feature>
<evidence type="ECO:0000256" key="12">
    <source>
        <dbReference type="HAMAP-Rule" id="MF_01849"/>
    </source>
</evidence>
<evidence type="ECO:0000256" key="1">
    <source>
        <dbReference type="ARBA" id="ARBA00004496"/>
    </source>
</evidence>
<gene>
    <name evidence="12 14" type="primary">rlmN</name>
    <name evidence="14" type="ORF">E5982_06725</name>
</gene>
<feature type="binding site" evidence="12">
    <location>
        <position position="113"/>
    </location>
    <ligand>
        <name>[4Fe-4S] cluster</name>
        <dbReference type="ChEBI" id="CHEBI:49883"/>
        <note>4Fe-4S-S-AdoMet</note>
    </ligand>
</feature>
<dbReference type="NCBIfam" id="TIGR00048">
    <property type="entry name" value="rRNA_mod_RlmN"/>
    <property type="match status" value="1"/>
</dbReference>
<feature type="binding site" evidence="12">
    <location>
        <position position="120"/>
    </location>
    <ligand>
        <name>[4Fe-4S] cluster</name>
        <dbReference type="ChEBI" id="CHEBI:49883"/>
        <note>4Fe-4S-S-AdoMet</note>
    </ligand>
</feature>